<dbReference type="InterPro" id="IPR012337">
    <property type="entry name" value="RNaseH-like_sf"/>
</dbReference>
<feature type="domain" description="Transposase IS4-like" evidence="1">
    <location>
        <begin position="4"/>
        <end position="168"/>
    </location>
</feature>
<gene>
    <name evidence="2" type="ORF">S01H1_02255</name>
</gene>
<comment type="caution">
    <text evidence="2">The sequence shown here is derived from an EMBL/GenBank/DDBJ whole genome shotgun (WGS) entry which is preliminary data.</text>
</comment>
<sequence>ARLLLRWAIHRGLRPEYVAFDNWYASRENLRLVVEELGLDFVTRLKRNARVVWGGRRLQARTIARRLLAECRRYSRNGTQVRATLVEYAGMAGLTFVAVRDDLDGEGSGIRYLLASAPRASAAGVVERYKSRWVIETFFEDLKQHLSLGSYQGRSLDGQAAHIVLCFAGLVALDAMRKQARLSLCEAREAAIRLVFARTSRGECELVSLAPAPHDALDGLDDAKETLAASLEEVSQLRLPEIAYAREAA</sequence>
<protein>
    <recommendedName>
        <fullName evidence="1">Transposase IS4-like domain-containing protein</fullName>
    </recommendedName>
</protein>
<dbReference type="AlphaFoldDB" id="X0SVW8"/>
<feature type="non-terminal residue" evidence="2">
    <location>
        <position position="1"/>
    </location>
</feature>
<dbReference type="GO" id="GO:0003677">
    <property type="term" value="F:DNA binding"/>
    <property type="evidence" value="ECO:0007669"/>
    <property type="project" value="InterPro"/>
</dbReference>
<dbReference type="GO" id="GO:0006313">
    <property type="term" value="P:DNA transposition"/>
    <property type="evidence" value="ECO:0007669"/>
    <property type="project" value="InterPro"/>
</dbReference>
<organism evidence="2">
    <name type="scientific">marine sediment metagenome</name>
    <dbReference type="NCBI Taxonomy" id="412755"/>
    <lineage>
        <taxon>unclassified sequences</taxon>
        <taxon>metagenomes</taxon>
        <taxon>ecological metagenomes</taxon>
    </lineage>
</organism>
<dbReference type="SUPFAM" id="SSF53098">
    <property type="entry name" value="Ribonuclease H-like"/>
    <property type="match status" value="1"/>
</dbReference>
<dbReference type="GO" id="GO:0004803">
    <property type="term" value="F:transposase activity"/>
    <property type="evidence" value="ECO:0007669"/>
    <property type="project" value="InterPro"/>
</dbReference>
<name>X0SVW8_9ZZZZ</name>
<evidence type="ECO:0000313" key="2">
    <source>
        <dbReference type="EMBL" id="GAF85343.1"/>
    </source>
</evidence>
<dbReference type="EMBL" id="BARS01001066">
    <property type="protein sequence ID" value="GAF85343.1"/>
    <property type="molecule type" value="Genomic_DNA"/>
</dbReference>
<proteinExistence type="predicted"/>
<accession>X0SVW8</accession>
<reference evidence="2" key="1">
    <citation type="journal article" date="2014" name="Front. Microbiol.">
        <title>High frequency of phylogenetically diverse reductive dehalogenase-homologous genes in deep subseafloor sedimentary metagenomes.</title>
        <authorList>
            <person name="Kawai M."/>
            <person name="Futagami T."/>
            <person name="Toyoda A."/>
            <person name="Takaki Y."/>
            <person name="Nishi S."/>
            <person name="Hori S."/>
            <person name="Arai W."/>
            <person name="Tsubouchi T."/>
            <person name="Morono Y."/>
            <person name="Uchiyama I."/>
            <person name="Ito T."/>
            <person name="Fujiyama A."/>
            <person name="Inagaki F."/>
            <person name="Takami H."/>
        </authorList>
    </citation>
    <scope>NUCLEOTIDE SEQUENCE</scope>
    <source>
        <strain evidence="2">Expedition CK06-06</strain>
    </source>
</reference>
<dbReference type="InterPro" id="IPR002559">
    <property type="entry name" value="Transposase_11"/>
</dbReference>
<evidence type="ECO:0000259" key="1">
    <source>
        <dbReference type="Pfam" id="PF01609"/>
    </source>
</evidence>
<dbReference type="Pfam" id="PF01609">
    <property type="entry name" value="DDE_Tnp_1"/>
    <property type="match status" value="1"/>
</dbReference>
<dbReference type="Gene3D" id="3.90.350.10">
    <property type="entry name" value="Transposase Inhibitor Protein From Tn5, Chain A, domain 1"/>
    <property type="match status" value="1"/>
</dbReference>